<evidence type="ECO:0000313" key="3">
    <source>
        <dbReference type="Proteomes" id="UP000188320"/>
    </source>
</evidence>
<dbReference type="Proteomes" id="UP000188320">
    <property type="component" value="Unassembled WGS sequence"/>
</dbReference>
<accession>A0A1R1PN89</accession>
<name>A0A1R1PN89_ZANCU</name>
<feature type="coiled-coil region" evidence="1">
    <location>
        <begin position="1"/>
        <end position="35"/>
    </location>
</feature>
<dbReference type="AlphaFoldDB" id="A0A1R1PN89"/>
<evidence type="ECO:0000256" key="1">
    <source>
        <dbReference type="SAM" id="Coils"/>
    </source>
</evidence>
<protein>
    <submittedName>
        <fullName evidence="2">Uncharacterized protein</fullName>
    </submittedName>
</protein>
<proteinExistence type="predicted"/>
<sequence>MSTQEINLEQLLIELERLREDNERLQTIIANQAQLVE</sequence>
<keyword evidence="1" id="KW-0175">Coiled coil</keyword>
<feature type="non-terminal residue" evidence="2">
    <location>
        <position position="37"/>
    </location>
</feature>
<dbReference type="EMBL" id="LSSK01000672">
    <property type="protein sequence ID" value="OMH82401.1"/>
    <property type="molecule type" value="Genomic_DNA"/>
</dbReference>
<keyword evidence="3" id="KW-1185">Reference proteome</keyword>
<comment type="caution">
    <text evidence="2">The sequence shown here is derived from an EMBL/GenBank/DDBJ whole genome shotgun (WGS) entry which is preliminary data.</text>
</comment>
<gene>
    <name evidence="2" type="ORF">AX774_g4115</name>
</gene>
<reference evidence="3" key="1">
    <citation type="submission" date="2017-01" db="EMBL/GenBank/DDBJ databases">
        <authorList>
            <person name="Wang Y."/>
            <person name="White M."/>
            <person name="Kvist S."/>
            <person name="Moncalvo J.-M."/>
        </authorList>
    </citation>
    <scope>NUCLEOTIDE SEQUENCE [LARGE SCALE GENOMIC DNA]</scope>
    <source>
        <strain evidence="3">COL-18-3</strain>
    </source>
</reference>
<evidence type="ECO:0000313" key="2">
    <source>
        <dbReference type="EMBL" id="OMH82401.1"/>
    </source>
</evidence>
<organism evidence="2 3">
    <name type="scientific">Zancudomyces culisetae</name>
    <name type="common">Gut fungus</name>
    <name type="synonym">Smittium culisetae</name>
    <dbReference type="NCBI Taxonomy" id="1213189"/>
    <lineage>
        <taxon>Eukaryota</taxon>
        <taxon>Fungi</taxon>
        <taxon>Fungi incertae sedis</taxon>
        <taxon>Zoopagomycota</taxon>
        <taxon>Kickxellomycotina</taxon>
        <taxon>Harpellomycetes</taxon>
        <taxon>Harpellales</taxon>
        <taxon>Legeriomycetaceae</taxon>
        <taxon>Zancudomyces</taxon>
    </lineage>
</organism>